<dbReference type="PANTHER" id="PTHR48122:SF1">
    <property type="entry name" value="CENTROMERE PROTEIN H"/>
    <property type="match status" value="1"/>
</dbReference>
<dbReference type="GO" id="GO:0051382">
    <property type="term" value="P:kinetochore assembly"/>
    <property type="evidence" value="ECO:0007669"/>
    <property type="project" value="InterPro"/>
</dbReference>
<keyword evidence="8" id="KW-0175">Coiled coil</keyword>
<keyword evidence="6" id="KW-0137">Centromere</keyword>
<feature type="domain" description="Centromere protein H C-terminal" evidence="9">
    <location>
        <begin position="26"/>
        <end position="226"/>
    </location>
</feature>
<keyword evidence="5" id="KW-0539">Nucleus</keyword>
<evidence type="ECO:0000256" key="2">
    <source>
        <dbReference type="ARBA" id="ARBA00004629"/>
    </source>
</evidence>
<feature type="coiled-coil region" evidence="8">
    <location>
        <begin position="21"/>
        <end position="48"/>
    </location>
</feature>
<accession>A0AAE8SUG7</accession>
<evidence type="ECO:0000256" key="7">
    <source>
        <dbReference type="ARBA" id="ARBA00025735"/>
    </source>
</evidence>
<evidence type="ECO:0000313" key="11">
    <source>
        <dbReference type="Proteomes" id="UP001187682"/>
    </source>
</evidence>
<evidence type="ECO:0000256" key="8">
    <source>
        <dbReference type="SAM" id="Coils"/>
    </source>
</evidence>
<keyword evidence="4" id="KW-0995">Kinetochore</keyword>
<dbReference type="InterPro" id="IPR008426">
    <property type="entry name" value="CENP-H_C"/>
</dbReference>
<gene>
    <name evidence="10" type="ORF">DNG_03648</name>
</gene>
<sequence>MTSISEQDAGVGSTITPTLPLSKSEEEVLQHYDKLQELKLEIALLKAQQSYNADTPPGSISKSQEEALQARSLYSLNRDIVDNVLMVAPILKAIHHRIDSSPIETDIIPLIRERDSASIATAKQSSELRTTLDELTQVQSEALIISQSNVAVTSELLELAEEAKRRKLGRMTGPTMEDEMKTAEEEVKESRQKWKVMKGTASAVVVGSGVDWVRDPELRDVVLDPENEG</sequence>
<dbReference type="GO" id="GO:0000776">
    <property type="term" value="C:kinetochore"/>
    <property type="evidence" value="ECO:0007669"/>
    <property type="project" value="UniProtKB-KW"/>
</dbReference>
<keyword evidence="3" id="KW-0158">Chromosome</keyword>
<dbReference type="Proteomes" id="UP001187682">
    <property type="component" value="Unassembled WGS sequence"/>
</dbReference>
<organism evidence="10 11">
    <name type="scientific">Cephalotrichum gorgonifer</name>
    <dbReference type="NCBI Taxonomy" id="2041049"/>
    <lineage>
        <taxon>Eukaryota</taxon>
        <taxon>Fungi</taxon>
        <taxon>Dikarya</taxon>
        <taxon>Ascomycota</taxon>
        <taxon>Pezizomycotina</taxon>
        <taxon>Sordariomycetes</taxon>
        <taxon>Hypocreomycetidae</taxon>
        <taxon>Microascales</taxon>
        <taxon>Microascaceae</taxon>
        <taxon>Cephalotrichum</taxon>
    </lineage>
</organism>
<dbReference type="PANTHER" id="PTHR48122">
    <property type="entry name" value="CENTROMERE PROTEIN H"/>
    <property type="match status" value="1"/>
</dbReference>
<dbReference type="GO" id="GO:0007052">
    <property type="term" value="P:mitotic spindle organization"/>
    <property type="evidence" value="ECO:0007669"/>
    <property type="project" value="TreeGrafter"/>
</dbReference>
<comment type="subcellular location">
    <subcellularLocation>
        <location evidence="2">Chromosome</location>
        <location evidence="2">Centromere</location>
        <location evidence="2">Kinetochore</location>
    </subcellularLocation>
    <subcellularLocation>
        <location evidence="1">Nucleus</location>
    </subcellularLocation>
</comment>
<dbReference type="GO" id="GO:0005634">
    <property type="term" value="C:nucleus"/>
    <property type="evidence" value="ECO:0007669"/>
    <property type="project" value="UniProtKB-SubCell"/>
</dbReference>
<evidence type="ECO:0000256" key="6">
    <source>
        <dbReference type="ARBA" id="ARBA00023328"/>
    </source>
</evidence>
<comment type="caution">
    <text evidence="10">The sequence shown here is derived from an EMBL/GenBank/DDBJ whole genome shotgun (WGS) entry which is preliminary data.</text>
</comment>
<dbReference type="InterPro" id="IPR040034">
    <property type="entry name" value="CENP-H"/>
</dbReference>
<dbReference type="GO" id="GO:0007059">
    <property type="term" value="P:chromosome segregation"/>
    <property type="evidence" value="ECO:0007669"/>
    <property type="project" value="TreeGrafter"/>
</dbReference>
<dbReference type="GO" id="GO:0043515">
    <property type="term" value="F:kinetochore binding"/>
    <property type="evidence" value="ECO:0007669"/>
    <property type="project" value="TreeGrafter"/>
</dbReference>
<proteinExistence type="inferred from homology"/>
<evidence type="ECO:0000256" key="3">
    <source>
        <dbReference type="ARBA" id="ARBA00022454"/>
    </source>
</evidence>
<keyword evidence="11" id="KW-1185">Reference proteome</keyword>
<evidence type="ECO:0000313" key="10">
    <source>
        <dbReference type="EMBL" id="SPO00900.1"/>
    </source>
</evidence>
<dbReference type="Pfam" id="PF05837">
    <property type="entry name" value="CENP-H"/>
    <property type="match status" value="1"/>
</dbReference>
<evidence type="ECO:0000256" key="5">
    <source>
        <dbReference type="ARBA" id="ARBA00023242"/>
    </source>
</evidence>
<name>A0AAE8SUG7_9PEZI</name>
<evidence type="ECO:0000256" key="1">
    <source>
        <dbReference type="ARBA" id="ARBA00004123"/>
    </source>
</evidence>
<evidence type="ECO:0000256" key="4">
    <source>
        <dbReference type="ARBA" id="ARBA00022838"/>
    </source>
</evidence>
<comment type="similarity">
    <text evidence="7">Belongs to the CENP-H/MCM16 family.</text>
</comment>
<dbReference type="EMBL" id="ONZQ02000004">
    <property type="protein sequence ID" value="SPO00900.1"/>
    <property type="molecule type" value="Genomic_DNA"/>
</dbReference>
<protein>
    <recommendedName>
        <fullName evidence="9">Centromere protein H C-terminal domain-containing protein</fullName>
    </recommendedName>
</protein>
<dbReference type="AlphaFoldDB" id="A0AAE8SUG7"/>
<reference evidence="10" key="1">
    <citation type="submission" date="2018-03" db="EMBL/GenBank/DDBJ databases">
        <authorList>
            <person name="Guldener U."/>
        </authorList>
    </citation>
    <scope>NUCLEOTIDE SEQUENCE</scope>
</reference>
<evidence type="ECO:0000259" key="9">
    <source>
        <dbReference type="Pfam" id="PF05837"/>
    </source>
</evidence>